<organism evidence="4 5">
    <name type="scientific">Romanomermis culicivorax</name>
    <name type="common">Nematode worm</name>
    <dbReference type="NCBI Taxonomy" id="13658"/>
    <lineage>
        <taxon>Eukaryota</taxon>
        <taxon>Metazoa</taxon>
        <taxon>Ecdysozoa</taxon>
        <taxon>Nematoda</taxon>
        <taxon>Enoplea</taxon>
        <taxon>Dorylaimia</taxon>
        <taxon>Mermithida</taxon>
        <taxon>Mermithoidea</taxon>
        <taxon>Mermithidae</taxon>
        <taxon>Romanomermis</taxon>
    </lineage>
</organism>
<name>A0A915K6Y2_ROMCU</name>
<evidence type="ECO:0000256" key="1">
    <source>
        <dbReference type="ARBA" id="ARBA00004141"/>
    </source>
</evidence>
<feature type="transmembrane region" description="Helical" evidence="2">
    <location>
        <begin position="220"/>
        <end position="239"/>
    </location>
</feature>
<feature type="transmembrane region" description="Helical" evidence="2">
    <location>
        <begin position="12"/>
        <end position="38"/>
    </location>
</feature>
<keyword evidence="4" id="KW-1185">Reference proteome</keyword>
<dbReference type="PANTHER" id="PTHR11360:SF299">
    <property type="entry name" value="GEM-1"/>
    <property type="match status" value="1"/>
</dbReference>
<feature type="transmembrane region" description="Helical" evidence="2">
    <location>
        <begin position="140"/>
        <end position="160"/>
    </location>
</feature>
<feature type="transmembrane region" description="Helical" evidence="2">
    <location>
        <begin position="172"/>
        <end position="191"/>
    </location>
</feature>
<sequence length="417" mass="45691">MANQTSSVSDWWKLVVLLASFLIHIMIWGLAFGAGVFQVALINEFAKSDIIGPISLICSLIPTFTCAAGPVSSLLTNKYGCRKVGMIGSLVASLALFFTRFAHDIWFLLIAFSFLGIGLGIAYIPSVVILCKYFDQRRPLAVSLAGSGLGFGTTIMPPVVQYLVDQWNWRNAVLLLSGVVLNIGALSALFHEPQIEDENDRVPLKSKMVHHIDMFKKSSFTLLWVNNFFILFALVAFYIHLPTHLEKSGSIDNDFSAALLVSVVGVGTILGRLVVGFVLQCLTFPLLIYASTMVAGGLLMICVPFLRTYWVLFTVLLGFGTVTSTLGPLLPLIISDMLGVESLSTGYGYILVAEALGSFLGPPFAGYLRDILHDYTYPMVISGSMIIFASLVVVLPKIWTSTFTTEKWISTRYRLAL</sequence>
<keyword evidence="2" id="KW-0812">Transmembrane</keyword>
<reference evidence="5" key="1">
    <citation type="submission" date="2022-11" db="UniProtKB">
        <authorList>
            <consortium name="WormBaseParasite"/>
        </authorList>
    </citation>
    <scope>IDENTIFICATION</scope>
</reference>
<dbReference type="GO" id="GO:0016020">
    <property type="term" value="C:membrane"/>
    <property type="evidence" value="ECO:0007669"/>
    <property type="project" value="UniProtKB-SubCell"/>
</dbReference>
<feature type="transmembrane region" description="Helical" evidence="2">
    <location>
        <begin position="83"/>
        <end position="99"/>
    </location>
</feature>
<dbReference type="Proteomes" id="UP000887565">
    <property type="component" value="Unplaced"/>
</dbReference>
<feature type="transmembrane region" description="Helical" evidence="2">
    <location>
        <begin position="105"/>
        <end position="128"/>
    </location>
</feature>
<keyword evidence="2" id="KW-1133">Transmembrane helix</keyword>
<dbReference type="OMA" id="PPKTHAN"/>
<dbReference type="InterPro" id="IPR050327">
    <property type="entry name" value="Proton-linked_MCT"/>
</dbReference>
<dbReference type="AlphaFoldDB" id="A0A915K6Y2"/>
<dbReference type="PROSITE" id="PS50850">
    <property type="entry name" value="MFS"/>
    <property type="match status" value="1"/>
</dbReference>
<dbReference type="WBParaSite" id="nRc.2.0.1.t33939-RA">
    <property type="protein sequence ID" value="nRc.2.0.1.t33939-RA"/>
    <property type="gene ID" value="nRc.2.0.1.g33939"/>
</dbReference>
<feature type="domain" description="Major facilitator superfamily (MFS) profile" evidence="3">
    <location>
        <begin position="13"/>
        <end position="401"/>
    </location>
</feature>
<feature type="transmembrane region" description="Helical" evidence="2">
    <location>
        <begin position="259"/>
        <end position="279"/>
    </location>
</feature>
<evidence type="ECO:0000259" key="3">
    <source>
        <dbReference type="PROSITE" id="PS50850"/>
    </source>
</evidence>
<feature type="transmembrane region" description="Helical" evidence="2">
    <location>
        <begin position="346"/>
        <end position="365"/>
    </location>
</feature>
<evidence type="ECO:0000313" key="5">
    <source>
        <dbReference type="WBParaSite" id="nRc.2.0.1.t33939-RA"/>
    </source>
</evidence>
<keyword evidence="2" id="KW-0472">Membrane</keyword>
<dbReference type="PANTHER" id="PTHR11360">
    <property type="entry name" value="MONOCARBOXYLATE TRANSPORTER"/>
    <property type="match status" value="1"/>
</dbReference>
<proteinExistence type="predicted"/>
<feature type="transmembrane region" description="Helical" evidence="2">
    <location>
        <begin position="377"/>
        <end position="399"/>
    </location>
</feature>
<evidence type="ECO:0000256" key="2">
    <source>
        <dbReference type="SAM" id="Phobius"/>
    </source>
</evidence>
<dbReference type="Pfam" id="PF07690">
    <property type="entry name" value="MFS_1"/>
    <property type="match status" value="1"/>
</dbReference>
<dbReference type="CDD" id="cd17352">
    <property type="entry name" value="MFS_MCT_SLC16"/>
    <property type="match status" value="1"/>
</dbReference>
<dbReference type="GO" id="GO:0008028">
    <property type="term" value="F:monocarboxylic acid transmembrane transporter activity"/>
    <property type="evidence" value="ECO:0007669"/>
    <property type="project" value="TreeGrafter"/>
</dbReference>
<feature type="transmembrane region" description="Helical" evidence="2">
    <location>
        <begin position="50"/>
        <end position="71"/>
    </location>
</feature>
<dbReference type="InterPro" id="IPR011701">
    <property type="entry name" value="MFS"/>
</dbReference>
<dbReference type="SUPFAM" id="SSF103473">
    <property type="entry name" value="MFS general substrate transporter"/>
    <property type="match status" value="1"/>
</dbReference>
<dbReference type="InterPro" id="IPR020846">
    <property type="entry name" value="MFS_dom"/>
</dbReference>
<dbReference type="InterPro" id="IPR036259">
    <property type="entry name" value="MFS_trans_sf"/>
</dbReference>
<feature type="transmembrane region" description="Helical" evidence="2">
    <location>
        <begin position="312"/>
        <end position="334"/>
    </location>
</feature>
<comment type="subcellular location">
    <subcellularLocation>
        <location evidence="1">Membrane</location>
        <topology evidence="1">Multi-pass membrane protein</topology>
    </subcellularLocation>
</comment>
<feature type="transmembrane region" description="Helical" evidence="2">
    <location>
        <begin position="286"/>
        <end position="306"/>
    </location>
</feature>
<accession>A0A915K6Y2</accession>
<evidence type="ECO:0000313" key="4">
    <source>
        <dbReference type="Proteomes" id="UP000887565"/>
    </source>
</evidence>
<protein>
    <submittedName>
        <fullName evidence="5">Major facilitator superfamily (MFS) profile domain-containing protein</fullName>
    </submittedName>
</protein>
<dbReference type="Gene3D" id="1.20.1250.20">
    <property type="entry name" value="MFS general substrate transporter like domains"/>
    <property type="match status" value="1"/>
</dbReference>